<comment type="caution">
    <text evidence="5">Lacks conserved residue(s) required for the propagation of feature annotation.</text>
</comment>
<feature type="region of interest" description="Disordered" evidence="6">
    <location>
        <begin position="1"/>
        <end position="73"/>
    </location>
</feature>
<evidence type="ECO:0000256" key="2">
    <source>
        <dbReference type="ARBA" id="ARBA00022525"/>
    </source>
</evidence>
<name>A0AAV4EJB6_9GAST</name>
<keyword evidence="8" id="KW-0482">Metalloprotease</keyword>
<keyword evidence="4" id="KW-1015">Disulfide bond</keyword>
<feature type="region of interest" description="Disordered" evidence="6">
    <location>
        <begin position="440"/>
        <end position="473"/>
    </location>
</feature>
<dbReference type="InterPro" id="IPR045371">
    <property type="entry name" value="ADAMTS_CR_3"/>
</dbReference>
<feature type="compositionally biased region" description="Basic and acidic residues" evidence="6">
    <location>
        <begin position="444"/>
        <end position="464"/>
    </location>
</feature>
<dbReference type="InterPro" id="IPR024079">
    <property type="entry name" value="MetalloPept_cat_dom_sf"/>
</dbReference>
<evidence type="ECO:0000256" key="5">
    <source>
        <dbReference type="PROSITE-ProRule" id="PRU00276"/>
    </source>
</evidence>
<proteinExistence type="predicted"/>
<dbReference type="PANTHER" id="PTHR13723:SF304">
    <property type="entry name" value="A DISINTEGRIN AND METALLOPROTEINASE WITH THROMBOSPONDIN MOTIFS 2-LIKE PROTEIN"/>
    <property type="match status" value="1"/>
</dbReference>
<reference evidence="8 9" key="1">
    <citation type="journal article" date="2021" name="Elife">
        <title>Chloroplast acquisition without the gene transfer in kleptoplastic sea slugs, Plakobranchus ocellatus.</title>
        <authorList>
            <person name="Maeda T."/>
            <person name="Takahashi S."/>
            <person name="Yoshida T."/>
            <person name="Shimamura S."/>
            <person name="Takaki Y."/>
            <person name="Nagai Y."/>
            <person name="Toyoda A."/>
            <person name="Suzuki Y."/>
            <person name="Arimoto A."/>
            <person name="Ishii H."/>
            <person name="Satoh N."/>
            <person name="Nishiyama T."/>
            <person name="Hasebe M."/>
            <person name="Maruyama T."/>
            <person name="Minagawa J."/>
            <person name="Obokata J."/>
            <person name="Shigenobu S."/>
        </authorList>
    </citation>
    <scope>NUCLEOTIDE SEQUENCE [LARGE SCALE GENOMIC DNA]</scope>
</reference>
<keyword evidence="8" id="KW-0378">Hydrolase</keyword>
<dbReference type="GO" id="GO:0046872">
    <property type="term" value="F:metal ion binding"/>
    <property type="evidence" value="ECO:0007669"/>
    <property type="project" value="UniProtKB-KW"/>
</dbReference>
<keyword evidence="5" id="KW-0479">Metal-binding</keyword>
<keyword evidence="5" id="KW-0862">Zinc</keyword>
<dbReference type="PANTHER" id="PTHR13723">
    <property type="entry name" value="ADAMTS A DISINTEGRIN AND METALLOPROTEASE WITH THROMBOSPONDIN MOTIFS PROTEASE"/>
    <property type="match status" value="1"/>
</dbReference>
<keyword evidence="9" id="KW-1185">Reference proteome</keyword>
<dbReference type="Pfam" id="PF01421">
    <property type="entry name" value="Reprolysin"/>
    <property type="match status" value="1"/>
</dbReference>
<dbReference type="GO" id="GO:0030198">
    <property type="term" value="P:extracellular matrix organization"/>
    <property type="evidence" value="ECO:0007669"/>
    <property type="project" value="InterPro"/>
</dbReference>
<dbReference type="Gene3D" id="3.40.390.10">
    <property type="entry name" value="Collagenase (Catalytic Domain)"/>
    <property type="match status" value="1"/>
</dbReference>
<organism evidence="8 9">
    <name type="scientific">Elysia marginata</name>
    <dbReference type="NCBI Taxonomy" id="1093978"/>
    <lineage>
        <taxon>Eukaryota</taxon>
        <taxon>Metazoa</taxon>
        <taxon>Spiralia</taxon>
        <taxon>Lophotrochozoa</taxon>
        <taxon>Mollusca</taxon>
        <taxon>Gastropoda</taxon>
        <taxon>Heterobranchia</taxon>
        <taxon>Euthyneura</taxon>
        <taxon>Panpulmonata</taxon>
        <taxon>Sacoglossa</taxon>
        <taxon>Placobranchoidea</taxon>
        <taxon>Plakobranchidae</taxon>
        <taxon>Elysia</taxon>
    </lineage>
</organism>
<dbReference type="GO" id="GO:0031012">
    <property type="term" value="C:extracellular matrix"/>
    <property type="evidence" value="ECO:0007669"/>
    <property type="project" value="TreeGrafter"/>
</dbReference>
<dbReference type="GO" id="GO:0006508">
    <property type="term" value="P:proteolysis"/>
    <property type="evidence" value="ECO:0007669"/>
    <property type="project" value="InterPro"/>
</dbReference>
<feature type="domain" description="Peptidase M12B" evidence="7">
    <location>
        <begin position="59"/>
        <end position="199"/>
    </location>
</feature>
<feature type="active site" evidence="3 5">
    <location>
        <position position="146"/>
    </location>
</feature>
<evidence type="ECO:0000256" key="3">
    <source>
        <dbReference type="PIRSR" id="PIRSR613273-1"/>
    </source>
</evidence>
<feature type="disulfide bond" evidence="4">
    <location>
        <begin position="85"/>
        <end position="129"/>
    </location>
</feature>
<dbReference type="PROSITE" id="PS50215">
    <property type="entry name" value="ADAM_MEPRO"/>
    <property type="match status" value="1"/>
</dbReference>
<dbReference type="GO" id="GO:0004222">
    <property type="term" value="F:metalloendopeptidase activity"/>
    <property type="evidence" value="ECO:0007669"/>
    <property type="project" value="InterPro"/>
</dbReference>
<feature type="disulfide bond" evidence="4">
    <location>
        <begin position="162"/>
        <end position="188"/>
    </location>
</feature>
<comment type="subcellular location">
    <subcellularLocation>
        <location evidence="1">Secreted</location>
    </subcellularLocation>
</comment>
<dbReference type="AlphaFoldDB" id="A0AAV4EJB6"/>
<feature type="compositionally biased region" description="Polar residues" evidence="6">
    <location>
        <begin position="15"/>
        <end position="28"/>
    </location>
</feature>
<gene>
    <name evidence="8" type="ORF">ElyMa_000077000</name>
</gene>
<dbReference type="Gene3D" id="2.60.120.830">
    <property type="match status" value="1"/>
</dbReference>
<feature type="binding site" evidence="5">
    <location>
        <position position="155"/>
    </location>
    <ligand>
        <name>Zn(2+)</name>
        <dbReference type="ChEBI" id="CHEBI:29105"/>
        <note>catalytic</note>
    </ligand>
</feature>
<feature type="compositionally biased region" description="Polar residues" evidence="6">
    <location>
        <begin position="62"/>
        <end position="73"/>
    </location>
</feature>
<dbReference type="SUPFAM" id="SSF55486">
    <property type="entry name" value="Metalloproteases ('zincins'), catalytic domain"/>
    <property type="match status" value="1"/>
</dbReference>
<evidence type="ECO:0000259" key="7">
    <source>
        <dbReference type="PROSITE" id="PS50215"/>
    </source>
</evidence>
<feature type="binding site" evidence="5">
    <location>
        <position position="145"/>
    </location>
    <ligand>
        <name>Zn(2+)</name>
        <dbReference type="ChEBI" id="CHEBI:29105"/>
        <note>catalytic</note>
    </ligand>
</feature>
<evidence type="ECO:0000256" key="4">
    <source>
        <dbReference type="PIRSR" id="PIRSR613273-3"/>
    </source>
</evidence>
<dbReference type="GO" id="GO:0005576">
    <property type="term" value="C:extracellular region"/>
    <property type="evidence" value="ECO:0007669"/>
    <property type="project" value="UniProtKB-SubCell"/>
</dbReference>
<dbReference type="Proteomes" id="UP000762676">
    <property type="component" value="Unassembled WGS sequence"/>
</dbReference>
<keyword evidence="2" id="KW-0964">Secreted</keyword>
<dbReference type="PRINTS" id="PR01857">
    <property type="entry name" value="ADAMTSFAMILY"/>
</dbReference>
<evidence type="ECO:0000256" key="6">
    <source>
        <dbReference type="SAM" id="MobiDB-lite"/>
    </source>
</evidence>
<evidence type="ECO:0000313" key="9">
    <source>
        <dbReference type="Proteomes" id="UP000762676"/>
    </source>
</evidence>
<protein>
    <submittedName>
        <fullName evidence="8">A disintegrin and metalloproteinase with thrombospondin motifs 3</fullName>
    </submittedName>
</protein>
<dbReference type="InterPro" id="IPR050439">
    <property type="entry name" value="ADAMTS_ADAMTS-like"/>
</dbReference>
<comment type="caution">
    <text evidence="8">The sequence shown here is derived from an EMBL/GenBank/DDBJ whole genome shotgun (WGS) entry which is preliminary data.</text>
</comment>
<feature type="disulfide bond" evidence="4">
    <location>
        <begin position="206"/>
        <end position="217"/>
    </location>
</feature>
<sequence length="473" mass="52719">MRVTAGVTACGQRRPVSSTRSLMQVSSGRQEDPDPQQPDSARRMSGRQEGLKRHQQQRWAEATSTAKQGQVLTRNDPYRTVNQFCEWSRHQIPIGADPHYDISVLITKERLGPSGYAPITGLCNPVRSCAAVREEGFSTGFIIAHEMAHVFGLFHDGHGNNCHGRQYKNAMMAPLVESKLNQFWWSSCSSRRMKEMVRSITTRVICCGAAPPPIVICAELKEDHPCLALLVDIIGPAYDGEKCEGVDSAWETCVNETCESYKDNRDGECAVWDSLQIRYGTHKWEPFESHDAPSMCKQTCQSSYNGEVVTIDVHVSDGTPCTYTGNNSNICLDGRCLSVGCDGKINSTKNEDMCGVCAGDSTTCKVVEGTMARLPNSGTGYLNVVTLPKGSRHIHIEETIRFPKIYDLDLDFIEEEKKEGRRSEFWQYIAGEKEAEVESLVDAESEKGGVERQNSEPTYRRGDYLNENIYGNE</sequence>
<accession>A0AAV4EJB6</accession>
<dbReference type="InterPro" id="IPR013273">
    <property type="entry name" value="ADAMTS/ADAMTS-like"/>
</dbReference>
<dbReference type="EMBL" id="BMAT01000137">
    <property type="protein sequence ID" value="GFR60351.1"/>
    <property type="molecule type" value="Genomic_DNA"/>
</dbReference>
<keyword evidence="8" id="KW-0645">Protease</keyword>
<evidence type="ECO:0000256" key="1">
    <source>
        <dbReference type="ARBA" id="ARBA00004613"/>
    </source>
</evidence>
<dbReference type="InterPro" id="IPR001590">
    <property type="entry name" value="Peptidase_M12B"/>
</dbReference>
<evidence type="ECO:0000313" key="8">
    <source>
        <dbReference type="EMBL" id="GFR60351.1"/>
    </source>
</evidence>
<dbReference type="Pfam" id="PF19236">
    <property type="entry name" value="ADAMTS_CR_3"/>
    <property type="match status" value="1"/>
</dbReference>
<feature type="binding site" evidence="5">
    <location>
        <position position="149"/>
    </location>
    <ligand>
        <name>Zn(2+)</name>
        <dbReference type="ChEBI" id="CHEBI:29105"/>
        <note>catalytic</note>
    </ligand>
</feature>